<evidence type="ECO:0000313" key="1">
    <source>
        <dbReference type="EMBL" id="STQ83217.1"/>
    </source>
</evidence>
<dbReference type="InterPro" id="IPR015421">
    <property type="entry name" value="PyrdxlP-dep_Trfase_major"/>
</dbReference>
<dbReference type="Proteomes" id="UP000254396">
    <property type="component" value="Unassembled WGS sequence"/>
</dbReference>
<dbReference type="InterPro" id="IPR015424">
    <property type="entry name" value="PyrdxlP-dep_Trfase"/>
</dbReference>
<evidence type="ECO:0000313" key="2">
    <source>
        <dbReference type="Proteomes" id="UP000254396"/>
    </source>
</evidence>
<protein>
    <submittedName>
        <fullName evidence="1">Tyrosine decarboxylase</fullName>
    </submittedName>
</protein>
<accession>A0AAX2KUY7</accession>
<sequence length="102" mass="11544">MEEEVGHEFAHLMSYKNGWGHIVADGSLANLEGLWYARNIKSLPFAMKEVKPELVAGKSDWELLNMPTKEIMDLLESAEDEIDEIKAHSARQVNIYKQSVNG</sequence>
<dbReference type="EMBL" id="UGIX01000008">
    <property type="protein sequence ID" value="STQ83217.1"/>
    <property type="molecule type" value="Genomic_DNA"/>
</dbReference>
<dbReference type="Gene3D" id="3.40.640.10">
    <property type="entry name" value="Type I PLP-dependent aspartate aminotransferase-like (Major domain)"/>
    <property type="match status" value="1"/>
</dbReference>
<name>A0AAX2KUY7_ENTFL</name>
<gene>
    <name evidence="1" type="ORF">NCTC13379_03665</name>
</gene>
<dbReference type="SUPFAM" id="SSF53383">
    <property type="entry name" value="PLP-dependent transferases"/>
    <property type="match status" value="1"/>
</dbReference>
<reference evidence="1 2" key="1">
    <citation type="submission" date="2018-06" db="EMBL/GenBank/DDBJ databases">
        <authorList>
            <consortium name="Pathogen Informatics"/>
            <person name="Doyle S."/>
        </authorList>
    </citation>
    <scope>NUCLEOTIDE SEQUENCE [LARGE SCALE GENOMIC DNA]</scope>
    <source>
        <strain evidence="1 2">NCTC13379</strain>
    </source>
</reference>
<dbReference type="AlphaFoldDB" id="A0AAX2KUY7"/>
<organism evidence="1 2">
    <name type="scientific">Enterococcus faecalis</name>
    <name type="common">Streptococcus faecalis</name>
    <dbReference type="NCBI Taxonomy" id="1351"/>
    <lineage>
        <taxon>Bacteria</taxon>
        <taxon>Bacillati</taxon>
        <taxon>Bacillota</taxon>
        <taxon>Bacilli</taxon>
        <taxon>Lactobacillales</taxon>
        <taxon>Enterococcaceae</taxon>
        <taxon>Enterococcus</taxon>
    </lineage>
</organism>
<proteinExistence type="predicted"/>
<comment type="caution">
    <text evidence="1">The sequence shown here is derived from an EMBL/GenBank/DDBJ whole genome shotgun (WGS) entry which is preliminary data.</text>
</comment>